<evidence type="ECO:0000313" key="4">
    <source>
        <dbReference type="Proteomes" id="UP000279236"/>
    </source>
</evidence>
<reference evidence="3 4" key="1">
    <citation type="submission" date="2018-11" db="EMBL/GenBank/DDBJ databases">
        <title>Genome sequence of Apiotrichum porosum DSM 27194.</title>
        <authorList>
            <person name="Aliyu H."/>
            <person name="Gorte O."/>
            <person name="Ochsenreither K."/>
        </authorList>
    </citation>
    <scope>NUCLEOTIDE SEQUENCE [LARGE SCALE GENOMIC DNA]</scope>
    <source>
        <strain evidence="3 4">DSM 27194</strain>
    </source>
</reference>
<keyword evidence="2" id="KW-0812">Transmembrane</keyword>
<dbReference type="EMBL" id="RSCE01000009">
    <property type="protein sequence ID" value="RSH79756.1"/>
    <property type="molecule type" value="Genomic_DNA"/>
</dbReference>
<proteinExistence type="predicted"/>
<gene>
    <name evidence="3" type="ORF">EHS24_009412</name>
</gene>
<accession>A0A427XLL6</accession>
<feature type="compositionally biased region" description="Basic and acidic residues" evidence="1">
    <location>
        <begin position="196"/>
        <end position="210"/>
    </location>
</feature>
<evidence type="ECO:0000313" key="3">
    <source>
        <dbReference type="EMBL" id="RSH79756.1"/>
    </source>
</evidence>
<dbReference type="RefSeq" id="XP_028474865.1">
    <property type="nucleotide sequence ID" value="XM_028624697.1"/>
</dbReference>
<dbReference type="Proteomes" id="UP000279236">
    <property type="component" value="Unassembled WGS sequence"/>
</dbReference>
<name>A0A427XLL6_9TREE</name>
<feature type="region of interest" description="Disordered" evidence="1">
    <location>
        <begin position="193"/>
        <end position="223"/>
    </location>
</feature>
<keyword evidence="2" id="KW-0472">Membrane</keyword>
<comment type="caution">
    <text evidence="3">The sequence shown here is derived from an EMBL/GenBank/DDBJ whole genome shotgun (WGS) entry which is preliminary data.</text>
</comment>
<protein>
    <submittedName>
        <fullName evidence="3">Uncharacterized protein</fullName>
    </submittedName>
</protein>
<evidence type="ECO:0000256" key="1">
    <source>
        <dbReference type="SAM" id="MobiDB-lite"/>
    </source>
</evidence>
<dbReference type="AlphaFoldDB" id="A0A427XLL6"/>
<dbReference type="GeneID" id="39593955"/>
<feature type="compositionally biased region" description="Low complexity" evidence="1">
    <location>
        <begin position="21"/>
        <end position="44"/>
    </location>
</feature>
<feature type="transmembrane region" description="Helical" evidence="2">
    <location>
        <begin position="61"/>
        <end position="85"/>
    </location>
</feature>
<keyword evidence="2" id="KW-1133">Transmembrane helix</keyword>
<sequence>MLTAIHAARPPDSLKARDGDSTAAAAATATTTSLPPSSTVTNTPINPTSTGSQLTLPSGTIVALGLGFVAAAICVVLTTILLRILQVRRAARSARTRGEQITYRQMWQRWGGWWGLMFAQTDDLHSRGLYGGRRIRIKVKHLETPIMWEIPLQTTEDPQEWFDYQTAQPLSASPYHISKEDDDVAFSVLVLMPTPPKEEGQERDVTDTHRSSSNGGDDDDELELDLPDIMLGTTHVTPSTTLVDAGIEIDKPDDIEVEELEYAPGPTLITPLQAAMYAERRRSAWPLTWGLDGGRPGI</sequence>
<organism evidence="3 4">
    <name type="scientific">Apiotrichum porosum</name>
    <dbReference type="NCBI Taxonomy" id="105984"/>
    <lineage>
        <taxon>Eukaryota</taxon>
        <taxon>Fungi</taxon>
        <taxon>Dikarya</taxon>
        <taxon>Basidiomycota</taxon>
        <taxon>Agaricomycotina</taxon>
        <taxon>Tremellomycetes</taxon>
        <taxon>Trichosporonales</taxon>
        <taxon>Trichosporonaceae</taxon>
        <taxon>Apiotrichum</taxon>
    </lineage>
</organism>
<evidence type="ECO:0000256" key="2">
    <source>
        <dbReference type="SAM" id="Phobius"/>
    </source>
</evidence>
<feature type="region of interest" description="Disordered" evidence="1">
    <location>
        <begin position="1"/>
        <end position="52"/>
    </location>
</feature>
<keyword evidence="4" id="KW-1185">Reference proteome</keyword>